<dbReference type="GO" id="GO:0005524">
    <property type="term" value="F:ATP binding"/>
    <property type="evidence" value="ECO:0007669"/>
    <property type="project" value="UniProtKB-KW"/>
</dbReference>
<dbReference type="SUPFAM" id="SSF52540">
    <property type="entry name" value="P-loop containing nucleoside triphosphate hydrolases"/>
    <property type="match status" value="1"/>
</dbReference>
<accession>A0AAW6KL12</accession>
<proteinExistence type="predicted"/>
<dbReference type="RefSeq" id="WP_274685625.1">
    <property type="nucleotide sequence ID" value="NZ_JARAFO010000125.1"/>
</dbReference>
<dbReference type="AlphaFoldDB" id="A0AAW6KL12"/>
<organism evidence="1 2">
    <name type="scientific">Bacillus paralicheniformis</name>
    <dbReference type="NCBI Taxonomy" id="1648923"/>
    <lineage>
        <taxon>Bacteria</taxon>
        <taxon>Bacillati</taxon>
        <taxon>Bacillota</taxon>
        <taxon>Bacilli</taxon>
        <taxon>Bacillales</taxon>
        <taxon>Bacillaceae</taxon>
        <taxon>Bacillus</taxon>
    </lineage>
</organism>
<keyword evidence="1" id="KW-0547">Nucleotide-binding</keyword>
<evidence type="ECO:0000313" key="1">
    <source>
        <dbReference type="EMBL" id="MDE1454436.1"/>
    </source>
</evidence>
<name>A0AAW6KL12_9BACI</name>
<dbReference type="Proteomes" id="UP001216709">
    <property type="component" value="Unassembled WGS sequence"/>
</dbReference>
<dbReference type="Gene3D" id="3.40.50.300">
    <property type="entry name" value="P-loop containing nucleotide triphosphate hydrolases"/>
    <property type="match status" value="1"/>
</dbReference>
<protein>
    <submittedName>
        <fullName evidence="1">ATP-binding protein</fullName>
    </submittedName>
</protein>
<sequence>MTNERNCVLANGCKAAGTSACNRQCSHFIALHGASGNGGRSAAAGLPREYRLTTLANSPARAGQPAVYKSVENYVKTFERQFEQTEGYIEPADRIKSLYLYSTNSGTGKTTTAAALLNEWLRVHYSGSLRRGLTPSLRPAYFLDVNEWQTEFNLATMTNDEDGLAEFKRKMTLAMAAPFAVLDDVGVRDCTPAFRGYLHAIVNARVTNQLPTIYTSNIAIERLPDVFGEKRLADRIGDLCWEIEFEGESKRGLRR</sequence>
<comment type="caution">
    <text evidence="1">The sequence shown here is derived from an EMBL/GenBank/DDBJ whole genome shotgun (WGS) entry which is preliminary data.</text>
</comment>
<keyword evidence="1" id="KW-0067">ATP-binding</keyword>
<reference evidence="1" key="1">
    <citation type="submission" date="2022-12" db="EMBL/GenBank/DDBJ databases">
        <title>Draft Genome Sequences of Bacillus licheniformis and Bacillus paralicheniformis strains isolated from Irish skim milk powders.</title>
        <authorList>
            <person name="Lourenco A."/>
            <person name="Li F."/>
            <person name="Geraldine D."/>
            <person name="Tobin J.T."/>
            <person name="Butler F."/>
            <person name="Jordan K."/>
            <person name="Obrien T."/>
        </authorList>
    </citation>
    <scope>NUCLEOTIDE SEQUENCE</scope>
    <source>
        <strain evidence="1">3370</strain>
    </source>
</reference>
<dbReference type="InterPro" id="IPR027417">
    <property type="entry name" value="P-loop_NTPase"/>
</dbReference>
<evidence type="ECO:0000313" key="2">
    <source>
        <dbReference type="Proteomes" id="UP001216709"/>
    </source>
</evidence>
<gene>
    <name evidence="1" type="ORF">PVN32_20010</name>
</gene>
<dbReference type="EMBL" id="JARAFO010000125">
    <property type="protein sequence ID" value="MDE1454436.1"/>
    <property type="molecule type" value="Genomic_DNA"/>
</dbReference>